<dbReference type="InterPro" id="IPR001041">
    <property type="entry name" value="2Fe-2S_ferredoxin-type"/>
</dbReference>
<dbReference type="PRINTS" id="PR00355">
    <property type="entry name" value="ADRENODOXIN"/>
</dbReference>
<keyword evidence="3" id="KW-0479">Metal-binding</keyword>
<evidence type="ECO:0000313" key="9">
    <source>
        <dbReference type="Proteomes" id="UP000190150"/>
    </source>
</evidence>
<name>A0A1T5C6D1_9SPHI</name>
<organism evidence="8 9">
    <name type="scientific">Sphingobacterium nematocida</name>
    <dbReference type="NCBI Taxonomy" id="1513896"/>
    <lineage>
        <taxon>Bacteria</taxon>
        <taxon>Pseudomonadati</taxon>
        <taxon>Bacteroidota</taxon>
        <taxon>Sphingobacteriia</taxon>
        <taxon>Sphingobacteriales</taxon>
        <taxon>Sphingobacteriaceae</taxon>
        <taxon>Sphingobacterium</taxon>
    </lineage>
</organism>
<keyword evidence="5" id="KW-0411">Iron-sulfur</keyword>
<evidence type="ECO:0000256" key="6">
    <source>
        <dbReference type="ARBA" id="ARBA00034078"/>
    </source>
</evidence>
<dbReference type="InterPro" id="IPR036010">
    <property type="entry name" value="2Fe-2S_ferredoxin-like_sf"/>
</dbReference>
<dbReference type="GO" id="GO:0051537">
    <property type="term" value="F:2 iron, 2 sulfur cluster binding"/>
    <property type="evidence" value="ECO:0007669"/>
    <property type="project" value="UniProtKB-KW"/>
</dbReference>
<feature type="domain" description="2Fe-2S ferredoxin-type" evidence="7">
    <location>
        <begin position="6"/>
        <end position="109"/>
    </location>
</feature>
<dbReference type="AlphaFoldDB" id="A0A1T5C6D1"/>
<evidence type="ECO:0000256" key="5">
    <source>
        <dbReference type="ARBA" id="ARBA00023014"/>
    </source>
</evidence>
<evidence type="ECO:0000313" key="8">
    <source>
        <dbReference type="EMBL" id="SKB54913.1"/>
    </source>
</evidence>
<evidence type="ECO:0000256" key="2">
    <source>
        <dbReference type="ARBA" id="ARBA00022714"/>
    </source>
</evidence>
<dbReference type="PANTHER" id="PTHR23426:SF65">
    <property type="entry name" value="FERREDOXIN-2, MITOCHONDRIAL"/>
    <property type="match status" value="1"/>
</dbReference>
<sequence length="110" mass="12022">MNEHIIEIEIEDRDGSTATIEVPTDVNLSLMEILKASDYEVLATCGGMALCATCHVEIKAGAENLPHAEDQELDMLDTLPDADDNSRLACQIRLTDQNQGLSIRLRGALQ</sequence>
<dbReference type="PROSITE" id="PS51085">
    <property type="entry name" value="2FE2S_FER_2"/>
    <property type="match status" value="1"/>
</dbReference>
<dbReference type="CDD" id="cd00207">
    <property type="entry name" value="fer2"/>
    <property type="match status" value="1"/>
</dbReference>
<evidence type="ECO:0000256" key="4">
    <source>
        <dbReference type="ARBA" id="ARBA00023004"/>
    </source>
</evidence>
<dbReference type="Proteomes" id="UP000190150">
    <property type="component" value="Unassembled WGS sequence"/>
</dbReference>
<dbReference type="OrthoDB" id="9799640at2"/>
<dbReference type="STRING" id="1513896.SAMN05660841_01156"/>
<reference evidence="9" key="1">
    <citation type="submission" date="2017-02" db="EMBL/GenBank/DDBJ databases">
        <authorList>
            <person name="Varghese N."/>
            <person name="Submissions S."/>
        </authorList>
    </citation>
    <scope>NUCLEOTIDE SEQUENCE [LARGE SCALE GENOMIC DNA]</scope>
    <source>
        <strain evidence="9">DSM 24091</strain>
    </source>
</reference>
<comment type="cofactor">
    <cofactor evidence="6">
        <name>[2Fe-2S] cluster</name>
        <dbReference type="ChEBI" id="CHEBI:190135"/>
    </cofactor>
</comment>
<dbReference type="Pfam" id="PF00111">
    <property type="entry name" value="Fer2"/>
    <property type="match status" value="1"/>
</dbReference>
<keyword evidence="4" id="KW-0408">Iron</keyword>
<dbReference type="InterPro" id="IPR012675">
    <property type="entry name" value="Beta-grasp_dom_sf"/>
</dbReference>
<accession>A0A1T5C6D1</accession>
<dbReference type="Gene3D" id="3.10.20.30">
    <property type="match status" value="1"/>
</dbReference>
<protein>
    <submittedName>
        <fullName evidence="8">Ferredoxin, 2Fe-2S</fullName>
    </submittedName>
</protein>
<dbReference type="GO" id="GO:0046872">
    <property type="term" value="F:metal ion binding"/>
    <property type="evidence" value="ECO:0007669"/>
    <property type="project" value="UniProtKB-KW"/>
</dbReference>
<dbReference type="GO" id="GO:0140647">
    <property type="term" value="P:P450-containing electron transport chain"/>
    <property type="evidence" value="ECO:0007669"/>
    <property type="project" value="InterPro"/>
</dbReference>
<proteinExistence type="inferred from homology"/>
<gene>
    <name evidence="8" type="ORF">SAMN05660841_01156</name>
</gene>
<comment type="similarity">
    <text evidence="1">Belongs to the adrenodoxin/putidaredoxin family.</text>
</comment>
<evidence type="ECO:0000259" key="7">
    <source>
        <dbReference type="PROSITE" id="PS51085"/>
    </source>
</evidence>
<keyword evidence="2" id="KW-0001">2Fe-2S</keyword>
<dbReference type="RefSeq" id="WP_079642054.1">
    <property type="nucleotide sequence ID" value="NZ_FUZF01000003.1"/>
</dbReference>
<dbReference type="InterPro" id="IPR001055">
    <property type="entry name" value="Adrenodoxin-like"/>
</dbReference>
<dbReference type="PANTHER" id="PTHR23426">
    <property type="entry name" value="FERREDOXIN/ADRENODOXIN"/>
    <property type="match status" value="1"/>
</dbReference>
<dbReference type="SUPFAM" id="SSF54292">
    <property type="entry name" value="2Fe-2S ferredoxin-like"/>
    <property type="match status" value="1"/>
</dbReference>
<dbReference type="EMBL" id="FUZF01000003">
    <property type="protein sequence ID" value="SKB54913.1"/>
    <property type="molecule type" value="Genomic_DNA"/>
</dbReference>
<keyword evidence="9" id="KW-1185">Reference proteome</keyword>
<dbReference type="GO" id="GO:0009055">
    <property type="term" value="F:electron transfer activity"/>
    <property type="evidence" value="ECO:0007669"/>
    <property type="project" value="TreeGrafter"/>
</dbReference>
<evidence type="ECO:0000256" key="1">
    <source>
        <dbReference type="ARBA" id="ARBA00010914"/>
    </source>
</evidence>
<evidence type="ECO:0000256" key="3">
    <source>
        <dbReference type="ARBA" id="ARBA00022723"/>
    </source>
</evidence>